<dbReference type="PANTHER" id="PTHR45828:SF51">
    <property type="entry name" value="REELIN DOMAIN-CONTAINING PROTEIN 1"/>
    <property type="match status" value="1"/>
</dbReference>
<keyword evidence="2" id="KW-0812">Transmembrane</keyword>
<proteinExistence type="predicted"/>
<dbReference type="InterPro" id="IPR002861">
    <property type="entry name" value="Reeler_dom"/>
</dbReference>
<evidence type="ECO:0000313" key="4">
    <source>
        <dbReference type="EMBL" id="KAJ1216619.1"/>
    </source>
</evidence>
<dbReference type="GO" id="GO:0016020">
    <property type="term" value="C:membrane"/>
    <property type="evidence" value="ECO:0007669"/>
    <property type="project" value="TreeGrafter"/>
</dbReference>
<keyword evidence="2" id="KW-0472">Membrane</keyword>
<organism evidence="4 5">
    <name type="scientific">Pleurodeles waltl</name>
    <name type="common">Iberian ribbed newt</name>
    <dbReference type="NCBI Taxonomy" id="8319"/>
    <lineage>
        <taxon>Eukaryota</taxon>
        <taxon>Metazoa</taxon>
        <taxon>Chordata</taxon>
        <taxon>Craniata</taxon>
        <taxon>Vertebrata</taxon>
        <taxon>Euteleostomi</taxon>
        <taxon>Amphibia</taxon>
        <taxon>Batrachia</taxon>
        <taxon>Caudata</taxon>
        <taxon>Salamandroidea</taxon>
        <taxon>Salamandridae</taxon>
        <taxon>Pleurodelinae</taxon>
        <taxon>Pleurodeles</taxon>
    </lineage>
</organism>
<feature type="domain" description="Reelin" evidence="3">
    <location>
        <begin position="55"/>
        <end position="216"/>
    </location>
</feature>
<accession>A0AAV7WRC7</accession>
<feature type="region of interest" description="Disordered" evidence="1">
    <location>
        <begin position="371"/>
        <end position="432"/>
    </location>
</feature>
<feature type="compositionally biased region" description="Basic and acidic residues" evidence="1">
    <location>
        <begin position="306"/>
        <end position="319"/>
    </location>
</feature>
<evidence type="ECO:0000313" key="5">
    <source>
        <dbReference type="Proteomes" id="UP001066276"/>
    </source>
</evidence>
<sequence>MARGVVGEKASVGGWTPGASVLDAAGWGSMARKGDEGMKIQLILIGWACMTICLVSYTAAFSHGASLAACNDMRPKHIRAQPQNPKKNYVTIYTNRSFYLPGDRVPVTVRSTRDFMGFLLQARTVSNDHIAGTFVYIPPGSKQLGCFKDGDAVTHSDKALKRNLSFVWRAPDKPIGDIKFCLSVVQSYFVYWARIESAIVFDPTNNKTSLTREDEAGVIMATPLYIPFTVTGNISGDKVSDRLNISKAQDVNSLVDNKAGTMTGAIVLQPVTSAFDREYVTDVQSRIKTTTISSEEFVRLPVKKGVQEKSNQNDHHLEPSRQPQEVATPIRSPGFQNGRPLAKTTHRTGRFPGFGTTPLCSQCGKDMTVLPLGPDPALGSSENDHTRPPSSSFQDTSWPLPAGKVLQLSHKHESNVSTQVPSRERVEGQPVTKKVSANFLQQSEQAAPGQTGGEEAGQTPPWMTRPVNKLGDPAKGGENPRRGMHLAAAQLGILLGCSAALGMALAAGLRCIHAQYCHKRTEVSFSEPDTNVITVRESGDMMEFRKVRENSFVLVQAEYNWITPSSNGKKQ</sequence>
<dbReference type="AlphaFoldDB" id="A0AAV7WRC7"/>
<feature type="compositionally biased region" description="Polar residues" evidence="1">
    <location>
        <begin position="388"/>
        <end position="397"/>
    </location>
</feature>
<dbReference type="PANTHER" id="PTHR45828">
    <property type="entry name" value="CYTOCHROME B561/FERRIC REDUCTASE TRANSMEMBRANE"/>
    <property type="match status" value="1"/>
</dbReference>
<evidence type="ECO:0000259" key="3">
    <source>
        <dbReference type="PROSITE" id="PS51019"/>
    </source>
</evidence>
<dbReference type="CDD" id="cd08544">
    <property type="entry name" value="Reeler"/>
    <property type="match status" value="1"/>
</dbReference>
<dbReference type="Gene3D" id="2.60.40.4060">
    <property type="entry name" value="Reeler domain"/>
    <property type="match status" value="1"/>
</dbReference>
<keyword evidence="2" id="KW-1133">Transmembrane helix</keyword>
<dbReference type="Pfam" id="PF02014">
    <property type="entry name" value="Reeler"/>
    <property type="match status" value="1"/>
</dbReference>
<dbReference type="EMBL" id="JANPWB010000001">
    <property type="protein sequence ID" value="KAJ1216619.1"/>
    <property type="molecule type" value="Genomic_DNA"/>
</dbReference>
<dbReference type="Proteomes" id="UP001066276">
    <property type="component" value="Chromosome 1_1"/>
</dbReference>
<comment type="caution">
    <text evidence="4">The sequence shown here is derived from an EMBL/GenBank/DDBJ whole genome shotgun (WGS) entry which is preliminary data.</text>
</comment>
<name>A0AAV7WRC7_PLEWA</name>
<evidence type="ECO:0000256" key="1">
    <source>
        <dbReference type="SAM" id="MobiDB-lite"/>
    </source>
</evidence>
<dbReference type="InterPro" id="IPR042307">
    <property type="entry name" value="Reeler_sf"/>
</dbReference>
<dbReference type="InterPro" id="IPR051237">
    <property type="entry name" value="Ferric-chelate_Red/DefProt"/>
</dbReference>
<feature type="region of interest" description="Disordered" evidence="1">
    <location>
        <begin position="444"/>
        <end position="481"/>
    </location>
</feature>
<gene>
    <name evidence="4" type="ORF">NDU88_004220</name>
</gene>
<dbReference type="PROSITE" id="PS51019">
    <property type="entry name" value="REELIN"/>
    <property type="match status" value="1"/>
</dbReference>
<evidence type="ECO:0000256" key="2">
    <source>
        <dbReference type="SAM" id="Phobius"/>
    </source>
</evidence>
<protein>
    <recommendedName>
        <fullName evidence="3">Reelin domain-containing protein</fullName>
    </recommendedName>
</protein>
<reference evidence="4" key="1">
    <citation type="journal article" date="2022" name="bioRxiv">
        <title>Sequencing and chromosome-scale assembly of the giantPleurodeles waltlgenome.</title>
        <authorList>
            <person name="Brown T."/>
            <person name="Elewa A."/>
            <person name="Iarovenko S."/>
            <person name="Subramanian E."/>
            <person name="Araus A.J."/>
            <person name="Petzold A."/>
            <person name="Susuki M."/>
            <person name="Suzuki K.-i.T."/>
            <person name="Hayashi T."/>
            <person name="Toyoda A."/>
            <person name="Oliveira C."/>
            <person name="Osipova E."/>
            <person name="Leigh N.D."/>
            <person name="Simon A."/>
            <person name="Yun M.H."/>
        </authorList>
    </citation>
    <scope>NUCLEOTIDE SEQUENCE</scope>
    <source>
        <strain evidence="4">20211129_DDA</strain>
        <tissue evidence="4">Liver</tissue>
    </source>
</reference>
<feature type="transmembrane region" description="Helical" evidence="2">
    <location>
        <begin position="40"/>
        <end position="60"/>
    </location>
</feature>
<feature type="transmembrane region" description="Helical" evidence="2">
    <location>
        <begin position="491"/>
        <end position="512"/>
    </location>
</feature>
<feature type="region of interest" description="Disordered" evidence="1">
    <location>
        <begin position="306"/>
        <end position="355"/>
    </location>
</feature>
<keyword evidence="5" id="KW-1185">Reference proteome</keyword>